<comment type="caution">
    <text evidence="5">The sequence shown here is derived from an EMBL/GenBank/DDBJ whole genome shotgun (WGS) entry which is preliminary data.</text>
</comment>
<dbReference type="InterPro" id="IPR011611">
    <property type="entry name" value="PfkB_dom"/>
</dbReference>
<name>A0A8I1KJ33_9HYPH</name>
<dbReference type="EMBL" id="JAEMUK010000006">
    <property type="protein sequence ID" value="MBJ7542426.1"/>
    <property type="molecule type" value="Genomic_DNA"/>
</dbReference>
<keyword evidence="3 5" id="KW-0418">Kinase</keyword>
<dbReference type="Proteomes" id="UP000623250">
    <property type="component" value="Unassembled WGS sequence"/>
</dbReference>
<dbReference type="Gene3D" id="3.40.1190.20">
    <property type="match status" value="1"/>
</dbReference>
<dbReference type="SUPFAM" id="SSF53613">
    <property type="entry name" value="Ribokinase-like"/>
    <property type="match status" value="1"/>
</dbReference>
<feature type="domain" description="Carbohydrate kinase PfkB" evidence="4">
    <location>
        <begin position="56"/>
        <end position="316"/>
    </location>
</feature>
<evidence type="ECO:0000313" key="6">
    <source>
        <dbReference type="Proteomes" id="UP000623250"/>
    </source>
</evidence>
<gene>
    <name evidence="5" type="ORF">JDN41_02525</name>
</gene>
<proteinExistence type="inferred from homology"/>
<protein>
    <submittedName>
        <fullName evidence="5">Adenosine kinase</fullName>
    </submittedName>
</protein>
<dbReference type="AlphaFoldDB" id="A0A8I1KJ33"/>
<dbReference type="GO" id="GO:0016301">
    <property type="term" value="F:kinase activity"/>
    <property type="evidence" value="ECO:0007669"/>
    <property type="project" value="UniProtKB-KW"/>
</dbReference>
<organism evidence="5 6">
    <name type="scientific">Rhodomicrobium udaipurense</name>
    <dbReference type="NCBI Taxonomy" id="1202716"/>
    <lineage>
        <taxon>Bacteria</taxon>
        <taxon>Pseudomonadati</taxon>
        <taxon>Pseudomonadota</taxon>
        <taxon>Alphaproteobacteria</taxon>
        <taxon>Hyphomicrobiales</taxon>
        <taxon>Hyphomicrobiaceae</taxon>
        <taxon>Rhodomicrobium</taxon>
    </lineage>
</organism>
<evidence type="ECO:0000259" key="4">
    <source>
        <dbReference type="Pfam" id="PF00294"/>
    </source>
</evidence>
<accession>A0A8I1KJ33</accession>
<keyword evidence="6" id="KW-1185">Reference proteome</keyword>
<reference evidence="5 6" key="1">
    <citation type="submission" date="2020-12" db="EMBL/GenBank/DDBJ databases">
        <title>Revised draft genomes of Rhodomicrobium vannielii ATCC 17100 and Rhodomicrobium udaipurense JA643.</title>
        <authorList>
            <person name="Conners E.M."/>
            <person name="Davenport E.J."/>
            <person name="Bose A."/>
        </authorList>
    </citation>
    <scope>NUCLEOTIDE SEQUENCE [LARGE SCALE GENOMIC DNA]</scope>
    <source>
        <strain evidence="5 6">JA643</strain>
    </source>
</reference>
<evidence type="ECO:0000256" key="2">
    <source>
        <dbReference type="ARBA" id="ARBA00022679"/>
    </source>
</evidence>
<dbReference type="CDD" id="cd01168">
    <property type="entry name" value="adenosine_kinase"/>
    <property type="match status" value="1"/>
</dbReference>
<evidence type="ECO:0000256" key="3">
    <source>
        <dbReference type="ARBA" id="ARBA00022777"/>
    </source>
</evidence>
<dbReference type="RefSeq" id="WP_037232531.1">
    <property type="nucleotide sequence ID" value="NZ_JAEMUK010000006.1"/>
</dbReference>
<sequence length="330" mass="34286">MTKSLHVLGIGHALVDIIASCEESLLEEFSLVKGTMRLTSPEEATALYSRMGPAVEASGGSAANTCAGIASLGGKAGFAGKVGQDQFADAFAHDIKATGVSFFGAKDGSGTPTGRCLILVTPDGERTMNTNLGAAAEYSEANLDADAIAAAGIVYLEGYLFDPIPARQAFFAAGEVAHARGTKLAFTLSDPFCVDRHREGFRKFIRESVDIVFANEKELLALYPGASFDEACAAIRSECALAAITRSEKGSVILEGETTVTVPAVKIEKLVDATGAGDLYAAGFLFGLSTGRDLETCAKIGSLCASEVITQVGPRPQRPLAALAQSHGLI</sequence>
<dbReference type="Pfam" id="PF00294">
    <property type="entry name" value="PfkB"/>
    <property type="match status" value="1"/>
</dbReference>
<dbReference type="InterPro" id="IPR029056">
    <property type="entry name" value="Ribokinase-like"/>
</dbReference>
<dbReference type="InterPro" id="IPR052700">
    <property type="entry name" value="Carb_kinase_PfkB-like"/>
</dbReference>
<evidence type="ECO:0000256" key="1">
    <source>
        <dbReference type="ARBA" id="ARBA00010688"/>
    </source>
</evidence>
<evidence type="ECO:0000313" key="5">
    <source>
        <dbReference type="EMBL" id="MBJ7542426.1"/>
    </source>
</evidence>
<keyword evidence="2" id="KW-0808">Transferase</keyword>
<comment type="similarity">
    <text evidence="1">Belongs to the carbohydrate kinase PfkB family.</text>
</comment>
<dbReference type="PANTHER" id="PTHR43320">
    <property type="entry name" value="SUGAR KINASE"/>
    <property type="match status" value="1"/>
</dbReference>
<dbReference type="PANTHER" id="PTHR43320:SF3">
    <property type="entry name" value="CARBOHYDRATE KINASE PFKB DOMAIN-CONTAINING PROTEIN"/>
    <property type="match status" value="1"/>
</dbReference>
<dbReference type="Gene3D" id="3.30.1110.10">
    <property type="match status" value="1"/>
</dbReference>